<feature type="transmembrane region" description="Helical" evidence="8">
    <location>
        <begin position="77"/>
        <end position="95"/>
    </location>
</feature>
<feature type="transmembrane region" description="Helical" evidence="8">
    <location>
        <begin position="327"/>
        <end position="347"/>
    </location>
</feature>
<feature type="transmembrane region" description="Helical" evidence="8">
    <location>
        <begin position="267"/>
        <end position="287"/>
    </location>
</feature>
<feature type="transmembrane region" description="Helical" evidence="8">
    <location>
        <begin position="183"/>
        <end position="200"/>
    </location>
</feature>
<comment type="caution">
    <text evidence="9">The sequence shown here is derived from an EMBL/GenBank/DDBJ whole genome shotgun (WGS) entry which is preliminary data.</text>
</comment>
<comment type="subcellular location">
    <subcellularLocation>
        <location evidence="1">Membrane</location>
        <topology evidence="1">Multi-pass membrane protein</topology>
    </subcellularLocation>
</comment>
<feature type="transmembrane region" description="Helical" evidence="8">
    <location>
        <begin position="115"/>
        <end position="134"/>
    </location>
</feature>
<accession>A0A2W1NE27</accession>
<protein>
    <submittedName>
        <fullName evidence="9">Spore gernimation protein</fullName>
    </submittedName>
</protein>
<evidence type="ECO:0000256" key="8">
    <source>
        <dbReference type="SAM" id="Phobius"/>
    </source>
</evidence>
<evidence type="ECO:0000256" key="1">
    <source>
        <dbReference type="ARBA" id="ARBA00004141"/>
    </source>
</evidence>
<evidence type="ECO:0000256" key="2">
    <source>
        <dbReference type="ARBA" id="ARBA00007998"/>
    </source>
</evidence>
<evidence type="ECO:0000256" key="6">
    <source>
        <dbReference type="ARBA" id="ARBA00022989"/>
    </source>
</evidence>
<dbReference type="NCBIfam" id="TIGR00912">
    <property type="entry name" value="2A0309"/>
    <property type="match status" value="1"/>
</dbReference>
<evidence type="ECO:0000256" key="3">
    <source>
        <dbReference type="ARBA" id="ARBA00022448"/>
    </source>
</evidence>
<organism evidence="9 10">
    <name type="scientific">Paenibacillus xerothermodurans</name>
    <dbReference type="NCBI Taxonomy" id="1977292"/>
    <lineage>
        <taxon>Bacteria</taxon>
        <taxon>Bacillati</taxon>
        <taxon>Bacillota</taxon>
        <taxon>Bacilli</taxon>
        <taxon>Bacillales</taxon>
        <taxon>Paenibacillaceae</taxon>
        <taxon>Paenibacillus</taxon>
    </lineage>
</organism>
<dbReference type="RefSeq" id="WP_089199577.1">
    <property type="nucleotide sequence ID" value="NZ_NHRJ02000003.1"/>
</dbReference>
<evidence type="ECO:0000313" key="9">
    <source>
        <dbReference type="EMBL" id="PZE21381.1"/>
    </source>
</evidence>
<keyword evidence="7 8" id="KW-0472">Membrane</keyword>
<dbReference type="OrthoDB" id="2829675at2"/>
<feature type="transmembrane region" description="Helical" evidence="8">
    <location>
        <begin position="294"/>
        <end position="315"/>
    </location>
</feature>
<keyword evidence="4" id="KW-0309">Germination</keyword>
<dbReference type="EMBL" id="NHRJ02000003">
    <property type="protein sequence ID" value="PZE21381.1"/>
    <property type="molecule type" value="Genomic_DNA"/>
</dbReference>
<feature type="transmembrane region" description="Helical" evidence="8">
    <location>
        <begin position="143"/>
        <end position="163"/>
    </location>
</feature>
<dbReference type="PANTHER" id="PTHR34975">
    <property type="entry name" value="SPORE GERMINATION PROTEIN A2"/>
    <property type="match status" value="1"/>
</dbReference>
<evidence type="ECO:0000256" key="5">
    <source>
        <dbReference type="ARBA" id="ARBA00022692"/>
    </source>
</evidence>
<evidence type="ECO:0000256" key="4">
    <source>
        <dbReference type="ARBA" id="ARBA00022544"/>
    </source>
</evidence>
<proteinExistence type="inferred from homology"/>
<dbReference type="GO" id="GO:0016020">
    <property type="term" value="C:membrane"/>
    <property type="evidence" value="ECO:0007669"/>
    <property type="project" value="UniProtKB-SubCell"/>
</dbReference>
<keyword evidence="6 8" id="KW-1133">Transmembrane helix</keyword>
<keyword evidence="10" id="KW-1185">Reference proteome</keyword>
<gene>
    <name evidence="9" type="ORF">CBW46_008455</name>
</gene>
<dbReference type="AlphaFoldDB" id="A0A2W1NE27"/>
<comment type="similarity">
    <text evidence="2">Belongs to the amino acid-polyamine-organocation (APC) superfamily. Spore germination protein (SGP) (TC 2.A.3.9) family.</text>
</comment>
<reference evidence="9" key="1">
    <citation type="submission" date="2018-06" db="EMBL/GenBank/DDBJ databases">
        <title>Paenibacillus xerothermodurans sp. nov. an extremely dry heat resistant spore forming bacterium isolated from the soil of Cape Canaveral, Florida.</title>
        <authorList>
            <person name="Seuylemezian A."/>
            <person name="Kaur N."/>
            <person name="Patil P."/>
            <person name="Patil P."/>
            <person name="Mayilraj S."/>
            <person name="Vaishampayan P."/>
        </authorList>
    </citation>
    <scope>NUCLEOTIDE SEQUENCE [LARGE SCALE GENOMIC DNA]</scope>
    <source>
        <strain evidence="9">ATCC 27380</strain>
    </source>
</reference>
<evidence type="ECO:0000256" key="7">
    <source>
        <dbReference type="ARBA" id="ARBA00023136"/>
    </source>
</evidence>
<feature type="transmembrane region" description="Helical" evidence="8">
    <location>
        <begin position="37"/>
        <end position="56"/>
    </location>
</feature>
<name>A0A2W1NE27_PAEXE</name>
<feature type="transmembrane region" description="Helical" evidence="8">
    <location>
        <begin position="212"/>
        <end position="232"/>
    </location>
</feature>
<keyword evidence="5 8" id="KW-0812">Transmembrane</keyword>
<evidence type="ECO:0000313" key="10">
    <source>
        <dbReference type="Proteomes" id="UP000214746"/>
    </source>
</evidence>
<dbReference type="Pfam" id="PF03845">
    <property type="entry name" value="Spore_permease"/>
    <property type="match status" value="1"/>
</dbReference>
<sequence>MQVISARQLVLIGTIFTLSSTLISVQSQMIPHAKQHIWLSHLLGMVVIAISMWLLARTLSRFPDHDLFQALLARFPSLGKVAIALYVLFFFFILTRDIRMLIDFVNVALLPTTPMLALAILTMFTVCVSARGGIEVMGRVTELYGPLLIAMLFFLPLLLFREFDTANIMPFWRLDVPGVSRGAWYILPYLGEAIVMPMIFMGRTFRFRHGLIALGLGTFVLIALAMQAMLALGQPIMERMLYPNYELVRQLRITDFLDRFDLPMVGVWLPTMLAKITINLYVVCYGLRRMIPGLWGAAMVNPVGFLAMVCSIWFFEDAIQLYELNRVWPTLALCFELLLPILFYLILRPKKQAIQKT</sequence>
<dbReference type="InterPro" id="IPR004761">
    <property type="entry name" value="Spore_GerAB"/>
</dbReference>
<dbReference type="Proteomes" id="UP000214746">
    <property type="component" value="Unassembled WGS sequence"/>
</dbReference>
<dbReference type="GO" id="GO:0009847">
    <property type="term" value="P:spore germination"/>
    <property type="evidence" value="ECO:0007669"/>
    <property type="project" value="InterPro"/>
</dbReference>
<keyword evidence="3" id="KW-0813">Transport</keyword>
<dbReference type="PANTHER" id="PTHR34975:SF2">
    <property type="entry name" value="SPORE GERMINATION PROTEIN A2"/>
    <property type="match status" value="1"/>
</dbReference>